<feature type="transmembrane region" description="Helical" evidence="1">
    <location>
        <begin position="48"/>
        <end position="70"/>
    </location>
</feature>
<evidence type="ECO:0000256" key="1">
    <source>
        <dbReference type="SAM" id="Phobius"/>
    </source>
</evidence>
<accession>A0A2S5DRL0</accession>
<dbReference type="Proteomes" id="UP000238655">
    <property type="component" value="Chromosome 1"/>
</dbReference>
<sequence>MIVLPEESVYVTGAETIVSQMRFDLASYRTCRYFPVPQIAASPRPSRMIGFVFGTVIAESCHVSFFVSVFGT</sequence>
<keyword evidence="1" id="KW-0812">Transmembrane</keyword>
<protein>
    <submittedName>
        <fullName evidence="2">Uncharacterized protein</fullName>
    </submittedName>
</protein>
<gene>
    <name evidence="2" type="ORF">C3743_15410</name>
</gene>
<evidence type="ECO:0000313" key="3">
    <source>
        <dbReference type="Proteomes" id="UP000238655"/>
    </source>
</evidence>
<reference evidence="2 3" key="1">
    <citation type="submission" date="2018-01" db="EMBL/GenBank/DDBJ databases">
        <title>Successful Treatment of Persistent Burkholderia cepacia Bacteremia with Ceftazidime-Avibactam.</title>
        <authorList>
            <person name="Tamma P."/>
            <person name="Fan Y."/>
            <person name="Bergman Y."/>
            <person name="Sick-Samuels A."/>
            <person name="Hsu A."/>
            <person name="Timp W."/>
            <person name="Simner P."/>
        </authorList>
    </citation>
    <scope>NUCLEOTIDE SEQUENCE [LARGE SCALE GENOMIC DNA]</scope>
    <source>
        <strain evidence="2 3">170816</strain>
    </source>
</reference>
<keyword evidence="1" id="KW-1133">Transmembrane helix</keyword>
<dbReference type="AlphaFoldDB" id="A0A2S5DRL0"/>
<name>A0A2S5DRL0_9BURK</name>
<organism evidence="2 3">
    <name type="scientific">Burkholderia contaminans</name>
    <dbReference type="NCBI Taxonomy" id="488447"/>
    <lineage>
        <taxon>Bacteria</taxon>
        <taxon>Pseudomonadati</taxon>
        <taxon>Pseudomonadota</taxon>
        <taxon>Betaproteobacteria</taxon>
        <taxon>Burkholderiales</taxon>
        <taxon>Burkholderiaceae</taxon>
        <taxon>Burkholderia</taxon>
        <taxon>Burkholderia cepacia complex</taxon>
    </lineage>
</organism>
<proteinExistence type="predicted"/>
<keyword evidence="1" id="KW-0472">Membrane</keyword>
<dbReference type="EMBL" id="PQVP01000002">
    <property type="protein sequence ID" value="POZ81703.1"/>
    <property type="molecule type" value="Genomic_DNA"/>
</dbReference>
<comment type="caution">
    <text evidence="2">The sequence shown here is derived from an EMBL/GenBank/DDBJ whole genome shotgun (WGS) entry which is preliminary data.</text>
</comment>
<evidence type="ECO:0000313" key="2">
    <source>
        <dbReference type="EMBL" id="POZ81703.1"/>
    </source>
</evidence>